<proteinExistence type="predicted"/>
<organism evidence="1 2">
    <name type="scientific">Methylocella silvestris (strain DSM 15510 / CIP 108128 / LMG 27833 / NCIMB 13906 / BL2)</name>
    <dbReference type="NCBI Taxonomy" id="395965"/>
    <lineage>
        <taxon>Bacteria</taxon>
        <taxon>Pseudomonadati</taxon>
        <taxon>Pseudomonadota</taxon>
        <taxon>Alphaproteobacteria</taxon>
        <taxon>Hyphomicrobiales</taxon>
        <taxon>Beijerinckiaceae</taxon>
        <taxon>Methylocella</taxon>
    </lineage>
</organism>
<dbReference type="RefSeq" id="WP_012590975.1">
    <property type="nucleotide sequence ID" value="NC_011666.1"/>
</dbReference>
<dbReference type="HOGENOM" id="CLU_1213696_0_0_5"/>
<accession>B8EPQ1</accession>
<dbReference type="OrthoDB" id="3295600at2"/>
<sequence>MKDTLSEIGGAVSESVTFVPPGDPREVTKDYAKIRIVFLPETGLHNHFKFRDYQTGMASEDWYTQLSQAYVAAIPFTPTSPTQVDGFLLSNADNSLGLAVCRIVAGLPRKVQKALINECLVRAMGLTELLPDKPQSTLGPWNRPYDATEMTPLADGDKSFWSLGTQAEKEKYFRELPIVQAARAPDVTDYDKRLLSILYCPDIKPGMDKYQAIIALLRNNTCFKKSNF</sequence>
<keyword evidence="2" id="KW-1185">Reference proteome</keyword>
<gene>
    <name evidence="1" type="ordered locus">Msil_1962</name>
</gene>
<dbReference type="EMBL" id="CP001280">
    <property type="protein sequence ID" value="ACK50905.1"/>
    <property type="molecule type" value="Genomic_DNA"/>
</dbReference>
<dbReference type="Proteomes" id="UP000002257">
    <property type="component" value="Chromosome"/>
</dbReference>
<evidence type="ECO:0000313" key="2">
    <source>
        <dbReference type="Proteomes" id="UP000002257"/>
    </source>
</evidence>
<dbReference type="AlphaFoldDB" id="B8EPQ1"/>
<name>B8EPQ1_METSB</name>
<evidence type="ECO:0000313" key="1">
    <source>
        <dbReference type="EMBL" id="ACK50905.1"/>
    </source>
</evidence>
<protein>
    <submittedName>
        <fullName evidence="1">Uncharacterized protein</fullName>
    </submittedName>
</protein>
<dbReference type="KEGG" id="msl:Msil_1962"/>
<reference evidence="1 2" key="1">
    <citation type="journal article" date="2010" name="J. Bacteriol.">
        <title>Complete genome sequence of the aerobic facultative methanotroph Methylocella silvestris BL2.</title>
        <authorList>
            <person name="Chen Y."/>
            <person name="Crombie A."/>
            <person name="Rahman M.T."/>
            <person name="Dedysh S.N."/>
            <person name="Liesack W."/>
            <person name="Stott M.B."/>
            <person name="Alam M."/>
            <person name="Theisen A.R."/>
            <person name="Murrell J.C."/>
            <person name="Dunfield P.F."/>
        </authorList>
    </citation>
    <scope>NUCLEOTIDE SEQUENCE [LARGE SCALE GENOMIC DNA]</scope>
    <source>
        <strain evidence="2">DSM 15510 / CIP 108128 / LMG 27833 / NCIMB 13906 / BL2</strain>
    </source>
</reference>
<dbReference type="eggNOG" id="ENOG502ZN51">
    <property type="taxonomic scope" value="Bacteria"/>
</dbReference>